<gene>
    <name evidence="1" type="ORF">PSTG_19759</name>
</gene>
<organism evidence="1 2">
    <name type="scientific">Puccinia striiformis f. sp. tritici PST-78</name>
    <dbReference type="NCBI Taxonomy" id="1165861"/>
    <lineage>
        <taxon>Eukaryota</taxon>
        <taxon>Fungi</taxon>
        <taxon>Dikarya</taxon>
        <taxon>Basidiomycota</taxon>
        <taxon>Pucciniomycotina</taxon>
        <taxon>Pucciniomycetes</taxon>
        <taxon>Pucciniales</taxon>
        <taxon>Pucciniaceae</taxon>
        <taxon>Puccinia</taxon>
    </lineage>
</organism>
<name>A0A0L0UIE3_9BASI</name>
<evidence type="ECO:0000313" key="2">
    <source>
        <dbReference type="Proteomes" id="UP000054564"/>
    </source>
</evidence>
<dbReference type="AlphaFoldDB" id="A0A0L0UIE3"/>
<proteinExistence type="predicted"/>
<evidence type="ECO:0000313" key="1">
    <source>
        <dbReference type="EMBL" id="KNE86872.1"/>
    </source>
</evidence>
<accession>A0A0L0UIE3</accession>
<dbReference type="EMBL" id="AJIL01007754">
    <property type="protein sequence ID" value="KNE86872.1"/>
    <property type="molecule type" value="Genomic_DNA"/>
</dbReference>
<dbReference type="Proteomes" id="UP000054564">
    <property type="component" value="Unassembled WGS sequence"/>
</dbReference>
<keyword evidence="2" id="KW-1185">Reference proteome</keyword>
<feature type="non-terminal residue" evidence="1">
    <location>
        <position position="119"/>
    </location>
</feature>
<comment type="caution">
    <text evidence="1">The sequence shown here is derived from an EMBL/GenBank/DDBJ whole genome shotgun (WGS) entry which is preliminary data.</text>
</comment>
<reference evidence="2" key="1">
    <citation type="submission" date="2014-03" db="EMBL/GenBank/DDBJ databases">
        <title>The Genome Sequence of Puccinia striiformis f. sp. tritici PST-78.</title>
        <authorList>
            <consortium name="The Broad Institute Genome Sequencing Platform"/>
            <person name="Cuomo C."/>
            <person name="Hulbert S."/>
            <person name="Chen X."/>
            <person name="Walker B."/>
            <person name="Young S.K."/>
            <person name="Zeng Q."/>
            <person name="Gargeya S."/>
            <person name="Fitzgerald M."/>
            <person name="Haas B."/>
            <person name="Abouelleil A."/>
            <person name="Alvarado L."/>
            <person name="Arachchi H.M."/>
            <person name="Berlin A.M."/>
            <person name="Chapman S.B."/>
            <person name="Goldberg J."/>
            <person name="Griggs A."/>
            <person name="Gujja S."/>
            <person name="Hansen M."/>
            <person name="Howarth C."/>
            <person name="Imamovic A."/>
            <person name="Larimer J."/>
            <person name="McCowan C."/>
            <person name="Montmayeur A."/>
            <person name="Murphy C."/>
            <person name="Neiman D."/>
            <person name="Pearson M."/>
            <person name="Priest M."/>
            <person name="Roberts A."/>
            <person name="Saif S."/>
            <person name="Shea T."/>
            <person name="Sisk P."/>
            <person name="Sykes S."/>
            <person name="Wortman J."/>
            <person name="Nusbaum C."/>
            <person name="Birren B."/>
        </authorList>
    </citation>
    <scope>NUCLEOTIDE SEQUENCE [LARGE SCALE GENOMIC DNA]</scope>
    <source>
        <strain evidence="2">race PST-78</strain>
    </source>
</reference>
<sequence length="119" mass="12694">MAASSIAINMDEPKNPITRLEWQTTGITLNKKLMAMQDGPLARAIDLQAVKKYGARAGSVLTIHSLIPSAQSGPPATPLGCLQIQPNNVPAGSLRRAKLVRATLNLARCVHERDSTGIN</sequence>
<protein>
    <submittedName>
        <fullName evidence="1">Uncharacterized protein</fullName>
    </submittedName>
</protein>